<feature type="domain" description="Spore coat protein U/FanG" evidence="3">
    <location>
        <begin position="181"/>
        <end position="308"/>
    </location>
</feature>
<keyword evidence="2" id="KW-0732">Signal</keyword>
<gene>
    <name evidence="4" type="ORF">SAMN05192542_101471</name>
</gene>
<dbReference type="Proteomes" id="UP000199120">
    <property type="component" value="Unassembled WGS sequence"/>
</dbReference>
<evidence type="ECO:0000259" key="3">
    <source>
        <dbReference type="Pfam" id="PF05229"/>
    </source>
</evidence>
<feature type="signal peptide" evidence="2">
    <location>
        <begin position="1"/>
        <end position="22"/>
    </location>
</feature>
<sequence length="312" mass="33307">MNLLRVFVLGVVMGWLPAAAWAATLSTGNASFGNSDSVTVQKTALRTSSSNQIGMSSSSFPNGYIFPPTNLVTENTSSVALTLSSANGFTLSNAGYGIPYRVYADASYSTVLNGGVQTEFYGRLVSKDRYSATFNLYFQTTAGANVPVGVYRDTINVRWDYKLCTAVVYYWCNYNDAGSGTTVVNVELVVAKGCQISSAPDVNFGTRALVASFTPVTQSVTLTCGPGQAYRTYFTDGDHYDGAWKRMVQGSASLQYNLYVPGTGTPWDSRNKQGGTGTGQPQSLPYTAQVNAAQPEQPAGAYGDSVSIVVEY</sequence>
<evidence type="ECO:0000256" key="1">
    <source>
        <dbReference type="SAM" id="MobiDB-lite"/>
    </source>
</evidence>
<organism evidence="4 5">
    <name type="scientific">Paraburkholderia caballeronis</name>
    <dbReference type="NCBI Taxonomy" id="416943"/>
    <lineage>
        <taxon>Bacteria</taxon>
        <taxon>Pseudomonadati</taxon>
        <taxon>Pseudomonadota</taxon>
        <taxon>Betaproteobacteria</taxon>
        <taxon>Burkholderiales</taxon>
        <taxon>Burkholderiaceae</taxon>
        <taxon>Paraburkholderia</taxon>
    </lineage>
</organism>
<dbReference type="AlphaFoldDB" id="A0A1H7FTV2"/>
<dbReference type="STRING" id="416943.SAMN05445871_5773"/>
<feature type="domain" description="Spore coat protein U/FanG" evidence="3">
    <location>
        <begin position="26"/>
        <end position="157"/>
    </location>
</feature>
<feature type="chain" id="PRO_5030028900" evidence="2">
    <location>
        <begin position="23"/>
        <end position="312"/>
    </location>
</feature>
<dbReference type="EMBL" id="FOAJ01000001">
    <property type="protein sequence ID" value="SEK29341.1"/>
    <property type="molecule type" value="Genomic_DNA"/>
</dbReference>
<dbReference type="PANTHER" id="PTHR37089:SF1">
    <property type="entry name" value="MEMBRANE PROTEIN"/>
    <property type="match status" value="1"/>
</dbReference>
<feature type="region of interest" description="Disordered" evidence="1">
    <location>
        <begin position="265"/>
        <end position="284"/>
    </location>
</feature>
<keyword evidence="4" id="KW-0167">Capsid protein</keyword>
<dbReference type="InterPro" id="IPR007893">
    <property type="entry name" value="Spore_coat_U/FanG"/>
</dbReference>
<dbReference type="RefSeq" id="WP_134042558.1">
    <property type="nucleotide sequence ID" value="NZ_FOAJ01000001.1"/>
</dbReference>
<evidence type="ECO:0000313" key="4">
    <source>
        <dbReference type="EMBL" id="SEK29341.1"/>
    </source>
</evidence>
<evidence type="ECO:0000256" key="2">
    <source>
        <dbReference type="SAM" id="SignalP"/>
    </source>
</evidence>
<reference evidence="5" key="1">
    <citation type="submission" date="2016-10" db="EMBL/GenBank/DDBJ databases">
        <authorList>
            <person name="Varghese N."/>
            <person name="Submissions S."/>
        </authorList>
    </citation>
    <scope>NUCLEOTIDE SEQUENCE [LARGE SCALE GENOMIC DNA]</scope>
    <source>
        <strain evidence="5">LMG 26416</strain>
    </source>
</reference>
<protein>
    <submittedName>
        <fullName evidence="4">Spore coat protein U (SCPU) domain-containing protein</fullName>
    </submittedName>
</protein>
<evidence type="ECO:0000313" key="5">
    <source>
        <dbReference type="Proteomes" id="UP000199120"/>
    </source>
</evidence>
<name>A0A1H7FTV2_9BURK</name>
<keyword evidence="5" id="KW-1185">Reference proteome</keyword>
<dbReference type="OrthoDB" id="8901110at2"/>
<keyword evidence="4" id="KW-0946">Virion</keyword>
<dbReference type="InterPro" id="IPR053167">
    <property type="entry name" value="Spore_coat_component"/>
</dbReference>
<accession>A0A1H7FTV2</accession>
<dbReference type="Pfam" id="PF05229">
    <property type="entry name" value="SCPU"/>
    <property type="match status" value="2"/>
</dbReference>
<proteinExistence type="predicted"/>
<dbReference type="PANTHER" id="PTHR37089">
    <property type="entry name" value="PROTEIN U-RELATED"/>
    <property type="match status" value="1"/>
</dbReference>
<dbReference type="SMART" id="SM00972">
    <property type="entry name" value="SCPU"/>
    <property type="match status" value="2"/>
</dbReference>